<dbReference type="OrthoDB" id="6053585at2759"/>
<reference evidence="1 2" key="1">
    <citation type="submission" date="2020-06" db="EMBL/GenBank/DDBJ databases">
        <authorList>
            <person name="Li R."/>
            <person name="Bekaert M."/>
        </authorList>
    </citation>
    <scope>NUCLEOTIDE SEQUENCE [LARGE SCALE GENOMIC DNA]</scope>
    <source>
        <strain evidence="2">wild</strain>
    </source>
</reference>
<dbReference type="Gene3D" id="2.40.50.140">
    <property type="entry name" value="Nucleic acid-binding proteins"/>
    <property type="match status" value="1"/>
</dbReference>
<dbReference type="InterPro" id="IPR012340">
    <property type="entry name" value="NA-bd_OB-fold"/>
</dbReference>
<evidence type="ECO:0000313" key="2">
    <source>
        <dbReference type="Proteomes" id="UP000507470"/>
    </source>
</evidence>
<sequence>MAKRKAETLNNDEISGYLVEVSPIKTSQQNNKYFDGTINSNRKTFQHFVCFDVSKHCQFRSAGTQKSPVKLQRISQVHSKRDASQNDVLVNVVAAVMNKSNSEIVDVRGTLINKCTSIVADNTQQMELTLWKHHIDKVVVGKTYHFTNVSTRFFHTYTLTTTSSTDINDHEDLLDIADYQEESTSTTITGAITQIILHKSAQCGNCHKSIKDIPTENLVRCNSCNMKQLKSNLYNAYSCTMNVKDLSTSKVIKLNMFSSVLLTFLTEYLKLNLLSEMEDVEDYLLEQQNLTITYNSNNKVVLKFQKTK</sequence>
<keyword evidence="2" id="KW-1185">Reference proteome</keyword>
<gene>
    <name evidence="1" type="ORF">MCOR_53000</name>
</gene>
<protein>
    <submittedName>
        <fullName evidence="1">Uncharacterized protein</fullName>
    </submittedName>
</protein>
<evidence type="ECO:0000313" key="1">
    <source>
        <dbReference type="EMBL" id="CAC5420812.1"/>
    </source>
</evidence>
<dbReference type="Proteomes" id="UP000507470">
    <property type="component" value="Unassembled WGS sequence"/>
</dbReference>
<dbReference type="EMBL" id="CACVKT020009173">
    <property type="protein sequence ID" value="CAC5420812.1"/>
    <property type="molecule type" value="Genomic_DNA"/>
</dbReference>
<proteinExistence type="predicted"/>
<dbReference type="SUPFAM" id="SSF50249">
    <property type="entry name" value="Nucleic acid-binding proteins"/>
    <property type="match status" value="1"/>
</dbReference>
<accession>A0A6J8EM19</accession>
<organism evidence="1 2">
    <name type="scientific">Mytilus coruscus</name>
    <name type="common">Sea mussel</name>
    <dbReference type="NCBI Taxonomy" id="42192"/>
    <lineage>
        <taxon>Eukaryota</taxon>
        <taxon>Metazoa</taxon>
        <taxon>Spiralia</taxon>
        <taxon>Lophotrochozoa</taxon>
        <taxon>Mollusca</taxon>
        <taxon>Bivalvia</taxon>
        <taxon>Autobranchia</taxon>
        <taxon>Pteriomorphia</taxon>
        <taxon>Mytilida</taxon>
        <taxon>Mytiloidea</taxon>
        <taxon>Mytilidae</taxon>
        <taxon>Mytilinae</taxon>
        <taxon>Mytilus</taxon>
    </lineage>
</organism>
<dbReference type="AlphaFoldDB" id="A0A6J8EM19"/>
<name>A0A6J8EM19_MYTCO</name>